<evidence type="ECO:0000259" key="9">
    <source>
        <dbReference type="SMART" id="SM00479"/>
    </source>
</evidence>
<dbReference type="PANTHER" id="PTHR32294:SF0">
    <property type="entry name" value="DNA POLYMERASE III SUBUNIT ALPHA"/>
    <property type="match status" value="1"/>
</dbReference>
<name>A0ABS5JQH4_9BACT</name>
<dbReference type="Pfam" id="PF14579">
    <property type="entry name" value="HHH_6"/>
    <property type="match status" value="1"/>
</dbReference>
<dbReference type="InterPro" id="IPR012340">
    <property type="entry name" value="NA-bd_OB-fold"/>
</dbReference>
<dbReference type="InterPro" id="IPR004365">
    <property type="entry name" value="NA-bd_OB_tRNA"/>
</dbReference>
<dbReference type="InterPro" id="IPR003141">
    <property type="entry name" value="Pol/His_phosphatase_N"/>
</dbReference>
<evidence type="ECO:0000256" key="7">
    <source>
        <dbReference type="ARBA" id="ARBA00022932"/>
    </source>
</evidence>
<keyword evidence="12" id="KW-1185">Reference proteome</keyword>
<evidence type="ECO:0000313" key="12">
    <source>
        <dbReference type="Proteomes" id="UP000708576"/>
    </source>
</evidence>
<dbReference type="InterPro" id="IPR004805">
    <property type="entry name" value="DnaE2/DnaE/PolC"/>
</dbReference>
<dbReference type="SUPFAM" id="SSF53098">
    <property type="entry name" value="Ribonuclease H-like"/>
    <property type="match status" value="1"/>
</dbReference>
<dbReference type="NCBIfam" id="NF004226">
    <property type="entry name" value="PRK05673.1"/>
    <property type="match status" value="1"/>
</dbReference>
<evidence type="ECO:0000256" key="8">
    <source>
        <dbReference type="ARBA" id="ARBA00049244"/>
    </source>
</evidence>
<dbReference type="EMBL" id="JAGUCO010000001">
    <property type="protein sequence ID" value="MBS2097002.1"/>
    <property type="molecule type" value="Genomic_DNA"/>
</dbReference>
<accession>A0ABS5JQH4</accession>
<dbReference type="Gene3D" id="1.10.10.1600">
    <property type="entry name" value="Bacterial DNA polymerase III alpha subunit, thumb domain"/>
    <property type="match status" value="1"/>
</dbReference>
<feature type="domain" description="Exonuclease" evidence="9">
    <location>
        <begin position="2"/>
        <end position="191"/>
    </location>
</feature>
<dbReference type="GO" id="GO:0003887">
    <property type="term" value="F:DNA-directed DNA polymerase activity"/>
    <property type="evidence" value="ECO:0007669"/>
    <property type="project" value="UniProtKB-EC"/>
</dbReference>
<gene>
    <name evidence="11" type="primary">dnaE</name>
    <name evidence="11" type="ORF">KEM10_01855</name>
</gene>
<evidence type="ECO:0000313" key="11">
    <source>
        <dbReference type="EMBL" id="MBS2097002.1"/>
    </source>
</evidence>
<evidence type="ECO:0000256" key="6">
    <source>
        <dbReference type="ARBA" id="ARBA00022705"/>
    </source>
</evidence>
<organism evidence="11 12">
    <name type="scientific">Carboxylicivirga linearis</name>
    <dbReference type="NCBI Taxonomy" id="1628157"/>
    <lineage>
        <taxon>Bacteria</taxon>
        <taxon>Pseudomonadati</taxon>
        <taxon>Bacteroidota</taxon>
        <taxon>Bacteroidia</taxon>
        <taxon>Marinilabiliales</taxon>
        <taxon>Marinilabiliaceae</taxon>
        <taxon>Carboxylicivirga</taxon>
    </lineage>
</organism>
<evidence type="ECO:0000256" key="4">
    <source>
        <dbReference type="ARBA" id="ARBA00022679"/>
    </source>
</evidence>
<evidence type="ECO:0000259" key="10">
    <source>
        <dbReference type="SMART" id="SM00481"/>
    </source>
</evidence>
<dbReference type="InterPro" id="IPR013520">
    <property type="entry name" value="Ribonucl_H"/>
</dbReference>
<comment type="subcellular location">
    <subcellularLocation>
        <location evidence="1">Cytoplasm</location>
    </subcellularLocation>
</comment>
<evidence type="ECO:0000256" key="1">
    <source>
        <dbReference type="ARBA" id="ARBA00004496"/>
    </source>
</evidence>
<dbReference type="CDD" id="cd04485">
    <property type="entry name" value="DnaE_OBF"/>
    <property type="match status" value="1"/>
</dbReference>
<dbReference type="InterPro" id="IPR036397">
    <property type="entry name" value="RNaseH_sf"/>
</dbReference>
<dbReference type="PANTHER" id="PTHR32294">
    <property type="entry name" value="DNA POLYMERASE III SUBUNIT ALPHA"/>
    <property type="match status" value="1"/>
</dbReference>
<dbReference type="EC" id="2.7.7.7" evidence="2"/>
<dbReference type="CDD" id="cd06127">
    <property type="entry name" value="DEDDh"/>
    <property type="match status" value="1"/>
</dbReference>
<keyword evidence="5 11" id="KW-0548">Nucleotidyltransferase</keyword>
<dbReference type="InterPro" id="IPR029460">
    <property type="entry name" value="DNAPol_HHH"/>
</dbReference>
<feature type="domain" description="Polymerase/histidinol phosphatase N-terminal" evidence="10">
    <location>
        <begin position="254"/>
        <end position="321"/>
    </location>
</feature>
<dbReference type="InterPro" id="IPR011708">
    <property type="entry name" value="DNA_pol3_alpha_NTPase_dom"/>
</dbReference>
<dbReference type="Pfam" id="PF00929">
    <property type="entry name" value="RNase_T"/>
    <property type="match status" value="1"/>
</dbReference>
<dbReference type="SMART" id="SM00481">
    <property type="entry name" value="POLIIIAc"/>
    <property type="match status" value="1"/>
</dbReference>
<protein>
    <recommendedName>
        <fullName evidence="3">DNA polymerase III subunit alpha</fullName>
        <ecNumber evidence="2">2.7.7.7</ecNumber>
    </recommendedName>
</protein>
<dbReference type="Proteomes" id="UP000708576">
    <property type="component" value="Unassembled WGS sequence"/>
</dbReference>
<keyword evidence="6" id="KW-0235">DNA replication</keyword>
<evidence type="ECO:0000256" key="2">
    <source>
        <dbReference type="ARBA" id="ARBA00012417"/>
    </source>
</evidence>
<dbReference type="NCBIfam" id="TIGR00594">
    <property type="entry name" value="polc"/>
    <property type="match status" value="1"/>
</dbReference>
<proteinExistence type="predicted"/>
<dbReference type="Gene3D" id="3.30.420.10">
    <property type="entry name" value="Ribonuclease H-like superfamily/Ribonuclease H"/>
    <property type="match status" value="1"/>
</dbReference>
<dbReference type="Gene3D" id="3.20.20.140">
    <property type="entry name" value="Metal-dependent hydrolases"/>
    <property type="match status" value="1"/>
</dbReference>
<keyword evidence="7" id="KW-0239">DNA-directed DNA polymerase</keyword>
<dbReference type="CDD" id="cd12113">
    <property type="entry name" value="PHP_PolIIIA_DnaE3"/>
    <property type="match status" value="1"/>
</dbReference>
<dbReference type="Pfam" id="PF02811">
    <property type="entry name" value="PHP"/>
    <property type="match status" value="1"/>
</dbReference>
<dbReference type="InterPro" id="IPR012337">
    <property type="entry name" value="RNaseH-like_sf"/>
</dbReference>
<dbReference type="RefSeq" id="WP_212212727.1">
    <property type="nucleotide sequence ID" value="NZ_JAGUCO010000001.1"/>
</dbReference>
<dbReference type="Pfam" id="PF17657">
    <property type="entry name" value="DNA_pol3_finger"/>
    <property type="match status" value="1"/>
</dbReference>
<dbReference type="Gene3D" id="1.10.150.870">
    <property type="match status" value="1"/>
</dbReference>
<dbReference type="SMART" id="SM00479">
    <property type="entry name" value="EXOIII"/>
    <property type="match status" value="1"/>
</dbReference>
<dbReference type="Gene3D" id="2.40.50.140">
    <property type="entry name" value="Nucleic acid-binding proteins"/>
    <property type="match status" value="1"/>
</dbReference>
<reference evidence="11 12" key="1">
    <citation type="journal article" date="2015" name="Int. J. Syst. Evol. Microbiol.">
        <title>Carboxylicivirga linearis sp. nov., isolated from a sea cucumber culture pond.</title>
        <authorList>
            <person name="Wang F.Q."/>
            <person name="Zhou Y.X."/>
            <person name="Lin X.Z."/>
            <person name="Chen G.J."/>
            <person name="Du Z.J."/>
        </authorList>
    </citation>
    <scope>NUCLEOTIDE SEQUENCE [LARGE SCALE GENOMIC DNA]</scope>
    <source>
        <strain evidence="11 12">FB218</strain>
    </source>
</reference>
<keyword evidence="4 11" id="KW-0808">Transferase</keyword>
<dbReference type="InterPro" id="IPR004013">
    <property type="entry name" value="PHP_dom"/>
</dbReference>
<evidence type="ECO:0000256" key="3">
    <source>
        <dbReference type="ARBA" id="ARBA00019114"/>
    </source>
</evidence>
<comment type="catalytic activity">
    <reaction evidence="8">
        <text>DNA(n) + a 2'-deoxyribonucleoside 5'-triphosphate = DNA(n+1) + diphosphate</text>
        <dbReference type="Rhea" id="RHEA:22508"/>
        <dbReference type="Rhea" id="RHEA-COMP:17339"/>
        <dbReference type="Rhea" id="RHEA-COMP:17340"/>
        <dbReference type="ChEBI" id="CHEBI:33019"/>
        <dbReference type="ChEBI" id="CHEBI:61560"/>
        <dbReference type="ChEBI" id="CHEBI:173112"/>
        <dbReference type="EC" id="2.7.7.7"/>
    </reaction>
</comment>
<dbReference type="Pfam" id="PF07733">
    <property type="entry name" value="DNA_pol3_alpha"/>
    <property type="match status" value="1"/>
</dbReference>
<evidence type="ECO:0000256" key="5">
    <source>
        <dbReference type="ARBA" id="ARBA00022695"/>
    </source>
</evidence>
<comment type="caution">
    <text evidence="11">The sequence shown here is derived from an EMBL/GenBank/DDBJ whole genome shotgun (WGS) entry which is preliminary data.</text>
</comment>
<dbReference type="Pfam" id="PF01336">
    <property type="entry name" value="tRNA_anti-codon"/>
    <property type="match status" value="1"/>
</dbReference>
<dbReference type="InterPro" id="IPR041931">
    <property type="entry name" value="DNA_pol3_alpha_thumb_dom"/>
</dbReference>
<dbReference type="InterPro" id="IPR040982">
    <property type="entry name" value="DNA_pol3_finger"/>
</dbReference>
<sequence length="1463" mass="165636">MFFLVFDTETTGLPKKFKAPLTDFDNWPRMIQLAWQCHDLEGNLLFAKNHVITPDGFTIPEDVIAVHGISNEIAKEKGIPLKEALVDFIADVKQAKFIIGHNVEFDINIVGSELLRCEMEEIMTTAPSLCTKDESTDYCGLRNKSGTIKPPTLTELHIKLFNEPFPEAHNAAADVEYTTRCFLELVRVGAIPPEKLKMTGNQVDAFKQNNPAPIKPAGIEYESFKENTFDDISIEEEERKLKEAAANAGSQPFVHLHVHSQYSILDGAAKTADLAAKAAADNMPAVALTDHGSMFGSKEFHVACGKADVKPIIGVEAYVAKRGHLRKDDKTDASGHHLILLAKDYKGYQNLLKMTSIAHTDGMYYKPRIDKDLLTKHNQGVIALSACLGGEVAQNIMAGNFDKAKETILWYKNVFGDDYYLELMRHKNDDPRLRIDIWENQVKVNKMLRQFAEELDVKLVATNDVHFVEPDHAEAHDVLVCLSTGRDYDDPTRMRYTKQEWFKTTQEMNELFADIPEALANTIEIANKVEKFELNANPIMPPFDIPEDFGTMEGYAEKYSEEDLIKEFGEDRYEKLGGYDKVLPIKLEADYLEHLTFEGCKIRYGENPEQHVTDRLKFELETIKTMGFPGYFLIVQDFINWAKDNGVLVGPGRGSAAGAAVAYCVAITDVDPIKYDLLFERFLNPDRISMPDVDIDFDDDGRQAVLDYVTEKYGHDKVAHICTFGTMATKSSIKDVARVLRLDLAEANRLAKMVPEAPKMSFKKAFKEEPDLLKEKDSPNPLIAKTMQFAEALEGSVRQTGVHACGVLIGKNPLDEHLPVMPTKGEELLTTQYDGRFVEDIGLLKMDFLGLKTLSIIKEVLGNIKLSKGIDVDINHVDLEDEETFQLFSRGETTAIFQFESPGMKKHLRALQPNRFEDLVAMNALYRPGPMEYIPSFIARKHGKEEIVYDHPMMEPYLKDTYGITVYQEQVMLQSRALGGFTRGDSDSLRKAMGKKIITMMDKLKEKFIDGCLNSEEFMQACKDGKTTNKDAKKLIDKIWGDWEAFASYAFNKSHSVCYAYVAYQTGYLKAHYPAEFMAGVLSRNLSDITKITNFMEECRHMGMDVLGPDVNESYRKFTVNKEGAIRFGMAGIKGVGEGAVEAIIKEREENGPFKDIYDFVERLPLTTVNKKNIEALAYSGAFDNLGEYHRAQFFVPLPNEETLFIENLIRYGNRYQADLASSQNSLFGAMGSAVEIKKPDLPVCEPFSNIEKLNKEKDYIGIYLSAHPLDDYKLEITHFIHNDLKQLDNLENLKGRDIAVAGMVVNMRRGTTKKGNPFGIMTLEDYSGSYEFAFFGNDFTDYMPYLEIGYFIMIKGRVQERRYNKEELEVKINHISFLSELREKMVNTITLKVPLKSITQDLITEMSALLHKNEGNVTLKFQVIDNESKNTVQLLSRSMRIDLTDELVRYIEEHPDVTMNIA</sequence>